<accession>A0A238L748</accession>
<dbReference type="CDD" id="cd04301">
    <property type="entry name" value="NAT_SF"/>
    <property type="match status" value="1"/>
</dbReference>
<dbReference type="InterPro" id="IPR000182">
    <property type="entry name" value="GNAT_dom"/>
</dbReference>
<dbReference type="AlphaFoldDB" id="A0A238L748"/>
<gene>
    <name evidence="4" type="primary">ysnE</name>
    <name evidence="4" type="ORF">MAA8898_05029</name>
</gene>
<feature type="domain" description="N-acetyltransferase" evidence="3">
    <location>
        <begin position="17"/>
        <end position="180"/>
    </location>
</feature>
<proteinExistence type="predicted"/>
<dbReference type="EMBL" id="FXYF01000029">
    <property type="protein sequence ID" value="SMX50829.1"/>
    <property type="molecule type" value="Genomic_DNA"/>
</dbReference>
<dbReference type="Gene3D" id="3.40.630.30">
    <property type="match status" value="1"/>
</dbReference>
<reference evidence="4 5" key="1">
    <citation type="submission" date="2017-05" db="EMBL/GenBank/DDBJ databases">
        <authorList>
            <person name="Song R."/>
            <person name="Chenine A.L."/>
            <person name="Ruprecht R.M."/>
        </authorList>
    </citation>
    <scope>NUCLEOTIDE SEQUENCE [LARGE SCALE GENOMIC DNA]</scope>
    <source>
        <strain evidence="4 5">CECT 8898</strain>
    </source>
</reference>
<sequence>MFPNGLSECSEITLLRFTLRLVPVGASDPDVEALLAAHHALMRSQSPEESCHVMTAEALRVDGARVFALWDGPALAAVGALKPLAEDDAPTALRDLGPVLELKSMHVAGALRGRGLGRVLLDQLLTEARATGAAGVCLETGTADSFAAARRLYLGQGFAECPPFGDYRPDPLSVFMCRAL</sequence>
<evidence type="ECO:0000313" key="4">
    <source>
        <dbReference type="EMBL" id="SMX50829.1"/>
    </source>
</evidence>
<dbReference type="GO" id="GO:0016747">
    <property type="term" value="F:acyltransferase activity, transferring groups other than amino-acyl groups"/>
    <property type="evidence" value="ECO:0007669"/>
    <property type="project" value="InterPro"/>
</dbReference>
<dbReference type="PANTHER" id="PTHR43877:SF5">
    <property type="entry name" value="BLL8307 PROTEIN"/>
    <property type="match status" value="1"/>
</dbReference>
<dbReference type="PROSITE" id="PS51186">
    <property type="entry name" value="GNAT"/>
    <property type="match status" value="1"/>
</dbReference>
<dbReference type="InterPro" id="IPR016181">
    <property type="entry name" value="Acyl_CoA_acyltransferase"/>
</dbReference>
<protein>
    <submittedName>
        <fullName evidence="4">Putative N-acetyltransferase YsnE</fullName>
        <ecNumber evidence="4">2.3.1.-</ecNumber>
    </submittedName>
</protein>
<organism evidence="4 5">
    <name type="scientific">Maliponia aquimaris</name>
    <dbReference type="NCBI Taxonomy" id="1673631"/>
    <lineage>
        <taxon>Bacteria</taxon>
        <taxon>Pseudomonadati</taxon>
        <taxon>Pseudomonadota</taxon>
        <taxon>Alphaproteobacteria</taxon>
        <taxon>Rhodobacterales</taxon>
        <taxon>Paracoccaceae</taxon>
        <taxon>Maliponia</taxon>
    </lineage>
</organism>
<evidence type="ECO:0000259" key="3">
    <source>
        <dbReference type="PROSITE" id="PS51186"/>
    </source>
</evidence>
<dbReference type="SUPFAM" id="SSF55729">
    <property type="entry name" value="Acyl-CoA N-acyltransferases (Nat)"/>
    <property type="match status" value="1"/>
</dbReference>
<dbReference type="Pfam" id="PF00583">
    <property type="entry name" value="Acetyltransf_1"/>
    <property type="match status" value="1"/>
</dbReference>
<keyword evidence="5" id="KW-1185">Reference proteome</keyword>
<evidence type="ECO:0000256" key="2">
    <source>
        <dbReference type="ARBA" id="ARBA00023315"/>
    </source>
</evidence>
<dbReference type="PANTHER" id="PTHR43877">
    <property type="entry name" value="AMINOALKYLPHOSPHONATE N-ACETYLTRANSFERASE-RELATED-RELATED"/>
    <property type="match status" value="1"/>
</dbReference>
<dbReference type="OrthoDB" id="9803233at2"/>
<keyword evidence="1 4" id="KW-0808">Transferase</keyword>
<keyword evidence="2 4" id="KW-0012">Acyltransferase</keyword>
<dbReference type="Proteomes" id="UP000207598">
    <property type="component" value="Unassembled WGS sequence"/>
</dbReference>
<dbReference type="InterPro" id="IPR050832">
    <property type="entry name" value="Bact_Acetyltransf"/>
</dbReference>
<name>A0A238L748_9RHOB</name>
<evidence type="ECO:0000256" key="1">
    <source>
        <dbReference type="ARBA" id="ARBA00022679"/>
    </source>
</evidence>
<evidence type="ECO:0000313" key="5">
    <source>
        <dbReference type="Proteomes" id="UP000207598"/>
    </source>
</evidence>
<dbReference type="EC" id="2.3.1.-" evidence="4"/>